<protein>
    <submittedName>
        <fullName evidence="2">Uncharacterized protein</fullName>
    </submittedName>
</protein>
<name>A0A9W8N5P6_9PEZI</name>
<accession>A0A9W8N5P6</accession>
<evidence type="ECO:0000256" key="1">
    <source>
        <dbReference type="SAM" id="MobiDB-lite"/>
    </source>
</evidence>
<dbReference type="VEuPathDB" id="FungiDB:F4678DRAFT_12419"/>
<comment type="caution">
    <text evidence="2">The sequence shown here is derived from an EMBL/GenBank/DDBJ whole genome shotgun (WGS) entry which is preliminary data.</text>
</comment>
<evidence type="ECO:0000313" key="2">
    <source>
        <dbReference type="EMBL" id="KAJ3557490.1"/>
    </source>
</evidence>
<dbReference type="AlphaFoldDB" id="A0A9W8N5P6"/>
<feature type="region of interest" description="Disordered" evidence="1">
    <location>
        <begin position="327"/>
        <end position="372"/>
    </location>
</feature>
<feature type="compositionally biased region" description="Polar residues" evidence="1">
    <location>
        <begin position="362"/>
        <end position="372"/>
    </location>
</feature>
<dbReference type="Proteomes" id="UP001148614">
    <property type="component" value="Unassembled WGS sequence"/>
</dbReference>
<gene>
    <name evidence="2" type="ORF">NPX13_g9914</name>
</gene>
<feature type="region of interest" description="Disordered" evidence="1">
    <location>
        <begin position="248"/>
        <end position="285"/>
    </location>
</feature>
<feature type="region of interest" description="Disordered" evidence="1">
    <location>
        <begin position="32"/>
        <end position="72"/>
    </location>
</feature>
<evidence type="ECO:0000313" key="3">
    <source>
        <dbReference type="Proteomes" id="UP001148614"/>
    </source>
</evidence>
<organism evidence="2 3">
    <name type="scientific">Xylaria arbuscula</name>
    <dbReference type="NCBI Taxonomy" id="114810"/>
    <lineage>
        <taxon>Eukaryota</taxon>
        <taxon>Fungi</taxon>
        <taxon>Dikarya</taxon>
        <taxon>Ascomycota</taxon>
        <taxon>Pezizomycotina</taxon>
        <taxon>Sordariomycetes</taxon>
        <taxon>Xylariomycetidae</taxon>
        <taxon>Xylariales</taxon>
        <taxon>Xylariaceae</taxon>
        <taxon>Xylaria</taxon>
    </lineage>
</organism>
<dbReference type="EMBL" id="JANPWZ010002598">
    <property type="protein sequence ID" value="KAJ3557490.1"/>
    <property type="molecule type" value="Genomic_DNA"/>
</dbReference>
<proteinExistence type="predicted"/>
<reference evidence="2" key="1">
    <citation type="submission" date="2022-07" db="EMBL/GenBank/DDBJ databases">
        <title>Genome Sequence of Xylaria arbuscula.</title>
        <authorList>
            <person name="Buettner E."/>
        </authorList>
    </citation>
    <scope>NUCLEOTIDE SEQUENCE</scope>
    <source>
        <strain evidence="2">VT107</strain>
    </source>
</reference>
<feature type="compositionally biased region" description="Acidic residues" evidence="1">
    <location>
        <begin position="339"/>
        <end position="357"/>
    </location>
</feature>
<keyword evidence="3" id="KW-1185">Reference proteome</keyword>
<sequence>MMPSVYGASVAQTTPHTFTNQTIIDEYASQQPAFPDSSRRISRPANGQWGSGPMRVVKPSSANNSPQSMMPRRRTLMNDSNMARRRQQALDQAILQHMQERSTYYTNPQETVRQNTRPVSWHPSSHLPTAPQMQMPISQLDYHQFAMDMPTPYNTKEYFAGYQNLPPTPAAYSGHTSPVSGFSPLLPYESATQPNVLPSYMAAAPAVSAAPSCFQPNGTPDAVCDLLTYQTQTSYDWETYASHGLQSCTAPPTPDEFQGAYEPQSMPSEESIPYQPLEEPEAEEDEGEILVGMGLYDQPSKVDTDPELDHYRTTTSRFLDTTYRSGKGWKLEEAWEPPATDDEEDAEEDADGEDQEEDSKSTESPPAQQSWI</sequence>